<gene>
    <name evidence="1" type="ORF">A6122_0201</name>
</gene>
<proteinExistence type="predicted"/>
<evidence type="ECO:0000313" key="2">
    <source>
        <dbReference type="Proteomes" id="UP000077071"/>
    </source>
</evidence>
<organism evidence="1 2">
    <name type="scientific">Rathayibacter tritici</name>
    <dbReference type="NCBI Taxonomy" id="33888"/>
    <lineage>
        <taxon>Bacteria</taxon>
        <taxon>Bacillati</taxon>
        <taxon>Actinomycetota</taxon>
        <taxon>Actinomycetes</taxon>
        <taxon>Micrococcales</taxon>
        <taxon>Microbacteriaceae</taxon>
        <taxon>Rathayibacter</taxon>
    </lineage>
</organism>
<dbReference type="KEGG" id="rtn:A6122_0201"/>
<dbReference type="PATRIC" id="fig|33888.3.peg.237"/>
<dbReference type="STRING" id="33888.A6122_0201"/>
<protein>
    <submittedName>
        <fullName evidence="1">Uncharacterized protein</fullName>
    </submittedName>
</protein>
<dbReference type="Proteomes" id="UP000077071">
    <property type="component" value="Chromosome"/>
</dbReference>
<sequence length="54" mass="5775">MSSDAYPFPVALSRLGDGDSHETQNTRAIRWLLKQEVGPIALVTPPVATSLGIP</sequence>
<name>A0A169BS82_9MICO</name>
<dbReference type="EMBL" id="CP015515">
    <property type="protein sequence ID" value="AND15365.1"/>
    <property type="molecule type" value="Genomic_DNA"/>
</dbReference>
<dbReference type="AlphaFoldDB" id="A0A169BS82"/>
<evidence type="ECO:0000313" key="1">
    <source>
        <dbReference type="EMBL" id="AND15365.1"/>
    </source>
</evidence>
<reference evidence="1 2" key="1">
    <citation type="submission" date="2016-05" db="EMBL/GenBank/DDBJ databases">
        <title>Complete genome sequence of Rathayibacter tritici NCPPB 1953.</title>
        <authorList>
            <person name="Park J."/>
            <person name="Lee H.-H."/>
            <person name="Lee S.-W."/>
            <person name="Seo Y.-S."/>
        </authorList>
    </citation>
    <scope>NUCLEOTIDE SEQUENCE [LARGE SCALE GENOMIC DNA]</scope>
    <source>
        <strain evidence="1 2">NCPPB 1953</strain>
    </source>
</reference>
<accession>A0A169BS82</accession>
<keyword evidence="2" id="KW-1185">Reference proteome</keyword>